<dbReference type="InterPro" id="IPR036196">
    <property type="entry name" value="Ptyr_pPase_sf"/>
</dbReference>
<gene>
    <name evidence="2" type="ORF">IMCC3135_30700</name>
</gene>
<name>A0A2Z2NY26_9GAMM</name>
<dbReference type="Proteomes" id="UP000250079">
    <property type="component" value="Chromosome"/>
</dbReference>
<sequence>MTKNMNLLFICSRNKWRSPTAEETWRREAGYNARSAGTSPSAKRTVSAEDIRWADIVFVMEKKHKNILTAKFTRMLDHKAIHILDIPDEYKYMDQELVSELEDKVGRILKTQ</sequence>
<dbReference type="SMART" id="SM00226">
    <property type="entry name" value="LMWPc"/>
    <property type="match status" value="1"/>
</dbReference>
<evidence type="ECO:0000313" key="3">
    <source>
        <dbReference type="Proteomes" id="UP000250079"/>
    </source>
</evidence>
<accession>A0A2Z2NY26</accession>
<dbReference type="SUPFAM" id="SSF52788">
    <property type="entry name" value="Phosphotyrosine protein phosphatases I"/>
    <property type="match status" value="1"/>
</dbReference>
<dbReference type="KEGG" id="gai:IMCC3135_30700"/>
<dbReference type="OrthoDB" id="7210484at2"/>
<organism evidence="2 3">
    <name type="scientific">Granulosicoccus antarcticus IMCC3135</name>
    <dbReference type="NCBI Taxonomy" id="1192854"/>
    <lineage>
        <taxon>Bacteria</taxon>
        <taxon>Pseudomonadati</taxon>
        <taxon>Pseudomonadota</taxon>
        <taxon>Gammaproteobacteria</taxon>
        <taxon>Chromatiales</taxon>
        <taxon>Granulosicoccaceae</taxon>
        <taxon>Granulosicoccus</taxon>
    </lineage>
</organism>
<proteinExistence type="predicted"/>
<dbReference type="EMBL" id="CP018632">
    <property type="protein sequence ID" value="ASJ76189.1"/>
    <property type="molecule type" value="Genomic_DNA"/>
</dbReference>
<dbReference type="AlphaFoldDB" id="A0A2Z2NY26"/>
<evidence type="ECO:0000259" key="1">
    <source>
        <dbReference type="SMART" id="SM00226"/>
    </source>
</evidence>
<evidence type="ECO:0000313" key="2">
    <source>
        <dbReference type="EMBL" id="ASJ76189.1"/>
    </source>
</evidence>
<dbReference type="PIRSF" id="PIRSF029416">
    <property type="entry name" value="UCP029416_PTP"/>
    <property type="match status" value="1"/>
</dbReference>
<dbReference type="InterPro" id="IPR016919">
    <property type="entry name" value="UCP029416_PTP"/>
</dbReference>
<dbReference type="Gene3D" id="3.40.50.2300">
    <property type="match status" value="2"/>
</dbReference>
<keyword evidence="3" id="KW-1185">Reference proteome</keyword>
<reference evidence="2 3" key="1">
    <citation type="submission" date="2016-12" db="EMBL/GenBank/DDBJ databases">
        <authorList>
            <person name="Song W.-J."/>
            <person name="Kurnit D.M."/>
        </authorList>
    </citation>
    <scope>NUCLEOTIDE SEQUENCE [LARGE SCALE GENOMIC DNA]</scope>
    <source>
        <strain evidence="2 3">IMCC3135</strain>
    </source>
</reference>
<feature type="domain" description="Phosphotyrosine protein phosphatase I" evidence="1">
    <location>
        <begin position="5"/>
        <end position="107"/>
    </location>
</feature>
<protein>
    <recommendedName>
        <fullName evidence="1">Phosphotyrosine protein phosphatase I domain-containing protein</fullName>
    </recommendedName>
</protein>
<dbReference type="InterPro" id="IPR023485">
    <property type="entry name" value="Ptyr_pPase"/>
</dbReference>